<organism evidence="3 4">
    <name type="scientific">Prymnesium parvum</name>
    <name type="common">Toxic golden alga</name>
    <dbReference type="NCBI Taxonomy" id="97485"/>
    <lineage>
        <taxon>Eukaryota</taxon>
        <taxon>Haptista</taxon>
        <taxon>Haptophyta</taxon>
        <taxon>Prymnesiophyceae</taxon>
        <taxon>Prymnesiales</taxon>
        <taxon>Prymnesiaceae</taxon>
        <taxon>Prymnesium</taxon>
    </lineage>
</organism>
<evidence type="ECO:0000313" key="4">
    <source>
        <dbReference type="Proteomes" id="UP001515480"/>
    </source>
</evidence>
<name>A0AB34IST8_PRYPA</name>
<dbReference type="SUPFAM" id="SSF49562">
    <property type="entry name" value="C2 domain (Calcium/lipid-binding domain, CaLB)"/>
    <property type="match status" value="1"/>
</dbReference>
<feature type="compositionally biased region" description="Gly residues" evidence="1">
    <location>
        <begin position="184"/>
        <end position="199"/>
    </location>
</feature>
<evidence type="ECO:0000313" key="3">
    <source>
        <dbReference type="EMBL" id="KAL1504799.1"/>
    </source>
</evidence>
<feature type="compositionally biased region" description="Low complexity" evidence="1">
    <location>
        <begin position="173"/>
        <end position="183"/>
    </location>
</feature>
<gene>
    <name evidence="3" type="ORF">AB1Y20_008573</name>
</gene>
<accession>A0AB34IST8</accession>
<protein>
    <recommendedName>
        <fullName evidence="2">C2 domain-containing protein</fullName>
    </recommendedName>
</protein>
<comment type="caution">
    <text evidence="3">The sequence shown here is derived from an EMBL/GenBank/DDBJ whole genome shotgun (WGS) entry which is preliminary data.</text>
</comment>
<feature type="region of interest" description="Disordered" evidence="1">
    <location>
        <begin position="155"/>
        <end position="199"/>
    </location>
</feature>
<sequence length="250" mass="26008">MVSLATGRSCTKHHPIEMLFLLASIVSQLDAEFSMTIVEAVVPNVESYFNQVANDDKTDPYVVVSSGGRECGRTNTASNSLRPYWEHTIDCGCLPFFSKIKVCLFDQTHDLFGSENGVHEIGCIERSDSYYQPKTTGSASGSTVVRDGVSFDWRVKRGPCARPPRPPSPPRPAVGARAAPNDEAGGGVDEAGGGGDEADGGGNGVAPIVGGVVGVCAVLCIGAKLCKKKKKDAPATTSGTKGGVSATSSV</sequence>
<dbReference type="InterPro" id="IPR035892">
    <property type="entry name" value="C2_domain_sf"/>
</dbReference>
<keyword evidence="4" id="KW-1185">Reference proteome</keyword>
<dbReference type="InterPro" id="IPR000008">
    <property type="entry name" value="C2_dom"/>
</dbReference>
<dbReference type="CDD" id="cd00030">
    <property type="entry name" value="C2"/>
    <property type="match status" value="1"/>
</dbReference>
<evidence type="ECO:0000259" key="2">
    <source>
        <dbReference type="Pfam" id="PF00168"/>
    </source>
</evidence>
<dbReference type="Gene3D" id="2.60.40.150">
    <property type="entry name" value="C2 domain"/>
    <property type="match status" value="1"/>
</dbReference>
<proteinExistence type="predicted"/>
<dbReference type="Pfam" id="PF00168">
    <property type="entry name" value="C2"/>
    <property type="match status" value="1"/>
</dbReference>
<evidence type="ECO:0000256" key="1">
    <source>
        <dbReference type="SAM" id="MobiDB-lite"/>
    </source>
</evidence>
<reference evidence="3 4" key="1">
    <citation type="journal article" date="2024" name="Science">
        <title>Giant polyketide synthase enzymes in the biosynthesis of giant marine polyether toxins.</title>
        <authorList>
            <person name="Fallon T.R."/>
            <person name="Shende V.V."/>
            <person name="Wierzbicki I.H."/>
            <person name="Pendleton A.L."/>
            <person name="Watervoot N.F."/>
            <person name="Auber R.P."/>
            <person name="Gonzalez D.J."/>
            <person name="Wisecaver J.H."/>
            <person name="Moore B.S."/>
        </authorList>
    </citation>
    <scope>NUCLEOTIDE SEQUENCE [LARGE SCALE GENOMIC DNA]</scope>
    <source>
        <strain evidence="3 4">12B1</strain>
    </source>
</reference>
<dbReference type="EMBL" id="JBGBPQ010000019">
    <property type="protein sequence ID" value="KAL1504799.1"/>
    <property type="molecule type" value="Genomic_DNA"/>
</dbReference>
<feature type="region of interest" description="Disordered" evidence="1">
    <location>
        <begin position="231"/>
        <end position="250"/>
    </location>
</feature>
<dbReference type="Proteomes" id="UP001515480">
    <property type="component" value="Unassembled WGS sequence"/>
</dbReference>
<feature type="compositionally biased region" description="Polar residues" evidence="1">
    <location>
        <begin position="235"/>
        <end position="250"/>
    </location>
</feature>
<dbReference type="AlphaFoldDB" id="A0AB34IST8"/>
<feature type="domain" description="C2" evidence="2">
    <location>
        <begin position="55"/>
        <end position="116"/>
    </location>
</feature>
<feature type="compositionally biased region" description="Pro residues" evidence="1">
    <location>
        <begin position="161"/>
        <end position="172"/>
    </location>
</feature>